<organism evidence="2 3">
    <name type="scientific">Reichenbachiella carrageenanivorans</name>
    <dbReference type="NCBI Taxonomy" id="2979869"/>
    <lineage>
        <taxon>Bacteria</taxon>
        <taxon>Pseudomonadati</taxon>
        <taxon>Bacteroidota</taxon>
        <taxon>Cytophagia</taxon>
        <taxon>Cytophagales</taxon>
        <taxon>Reichenbachiellaceae</taxon>
        <taxon>Reichenbachiella</taxon>
    </lineage>
</organism>
<accession>A0ABY6D0E6</accession>
<sequence>MSSFAHGQTNFGIYVGSVTNKFEGDDVSKLTDLRFSIKSTITTGVVIDIPVASDVYITIIPGYKTIAGTTYKSNPLYEVQVNLGLSPTAPRYKDISDIKLQYIALPVLLKVISNNERWQFMAGIESAWSFSSKLTDLEIDSKIEIGQHIRDINVSAIFGFGYRFNLLKQKFAFDLMYTQGLLNVSSGYQLDVASVPRVKTTTGESRLTWYLPLKSAKKQ</sequence>
<keyword evidence="3" id="KW-1185">Reference proteome</keyword>
<evidence type="ECO:0000313" key="2">
    <source>
        <dbReference type="EMBL" id="UXX79617.1"/>
    </source>
</evidence>
<proteinExistence type="predicted"/>
<feature type="domain" description="Outer membrane protein beta-barrel" evidence="1">
    <location>
        <begin position="10"/>
        <end position="184"/>
    </location>
</feature>
<reference evidence="2" key="1">
    <citation type="submission" date="2022-10" db="EMBL/GenBank/DDBJ databases">
        <title>Comparative genomics and taxonomic characterization of three novel marine species of genus Reichenbachiella exhibiting antioxidant and polysaccharide degradation activities.</title>
        <authorList>
            <person name="Muhammad N."/>
            <person name="Lee Y.-J."/>
            <person name="Ko J."/>
            <person name="Kim S.-G."/>
        </authorList>
    </citation>
    <scope>NUCLEOTIDE SEQUENCE</scope>
    <source>
        <strain evidence="2">Wsw4-B4</strain>
    </source>
</reference>
<dbReference type="EMBL" id="CP106735">
    <property type="protein sequence ID" value="UXX79617.1"/>
    <property type="molecule type" value="Genomic_DNA"/>
</dbReference>
<dbReference type="RefSeq" id="WP_263051348.1">
    <property type="nucleotide sequence ID" value="NZ_CP106735.1"/>
</dbReference>
<evidence type="ECO:0000313" key="3">
    <source>
        <dbReference type="Proteomes" id="UP001062165"/>
    </source>
</evidence>
<dbReference type="Proteomes" id="UP001062165">
    <property type="component" value="Chromosome"/>
</dbReference>
<gene>
    <name evidence="2" type="ORF">N7E81_00640</name>
</gene>
<dbReference type="InterPro" id="IPR025665">
    <property type="entry name" value="Beta-barrel_OMP_2"/>
</dbReference>
<protein>
    <submittedName>
        <fullName evidence="2">PorT family protein</fullName>
    </submittedName>
</protein>
<dbReference type="Pfam" id="PF13568">
    <property type="entry name" value="OMP_b-brl_2"/>
    <property type="match status" value="1"/>
</dbReference>
<evidence type="ECO:0000259" key="1">
    <source>
        <dbReference type="Pfam" id="PF13568"/>
    </source>
</evidence>
<name>A0ABY6D0E6_9BACT</name>